<dbReference type="RefSeq" id="WP_173069831.1">
    <property type="nucleotide sequence ID" value="NZ_BAABGO010000063.1"/>
</dbReference>
<sequence length="228" mass="25189">MNPGSVLDKARDLSAQAERLRVGAAGEENAKRILTRLDELNALLDEVEAASGASDRLREQAVDLPPVRLDQGREALERSAGDAGLPTVRALTAAKEKIEAVRRDVQLSLSQAWSQWTTARMAELALHRMVMLPPVERRTEEARLGRLNKLSKVGKNDVPSRSDVVEFVAVYAGLKEDLDALKDPAPELQTLLTRLGQRTTLAHLSDDDIALLRRYEVADQIEVQRRSG</sequence>
<protein>
    <submittedName>
        <fullName evidence="2">Uncharacterized protein</fullName>
    </submittedName>
</protein>
<reference evidence="2 3" key="2">
    <citation type="submission" date="2020-03" db="EMBL/GenBank/DDBJ databases">
        <authorList>
            <person name="Ichikawa N."/>
            <person name="Kimura A."/>
            <person name="Kitahashi Y."/>
            <person name="Uohara A."/>
        </authorList>
    </citation>
    <scope>NUCLEOTIDE SEQUENCE [LARGE SCALE GENOMIC DNA]</scope>
    <source>
        <strain evidence="2 3">NBRC 108639</strain>
    </source>
</reference>
<organism evidence="2 3">
    <name type="scientific">Phytohabitans houttuyneae</name>
    <dbReference type="NCBI Taxonomy" id="1076126"/>
    <lineage>
        <taxon>Bacteria</taxon>
        <taxon>Bacillati</taxon>
        <taxon>Actinomycetota</taxon>
        <taxon>Actinomycetes</taxon>
        <taxon>Micromonosporales</taxon>
        <taxon>Micromonosporaceae</taxon>
    </lineage>
</organism>
<gene>
    <name evidence="2" type="ORF">Phou_091870</name>
</gene>
<reference evidence="2 3" key="1">
    <citation type="submission" date="2020-03" db="EMBL/GenBank/DDBJ databases">
        <title>Whole genome shotgun sequence of Phytohabitans houttuyneae NBRC 108639.</title>
        <authorList>
            <person name="Komaki H."/>
            <person name="Tamura T."/>
        </authorList>
    </citation>
    <scope>NUCLEOTIDE SEQUENCE [LARGE SCALE GENOMIC DNA]</scope>
    <source>
        <strain evidence="2 3">NBRC 108639</strain>
    </source>
</reference>
<evidence type="ECO:0000313" key="2">
    <source>
        <dbReference type="EMBL" id="GFJ85007.1"/>
    </source>
</evidence>
<dbReference type="AlphaFoldDB" id="A0A6V8KT62"/>
<name>A0A6V8KT62_9ACTN</name>
<accession>A0A6V8KT62</accession>
<proteinExistence type="predicted"/>
<keyword evidence="1" id="KW-0175">Coiled coil</keyword>
<dbReference type="EMBL" id="BLPF01000004">
    <property type="protein sequence ID" value="GFJ85007.1"/>
    <property type="molecule type" value="Genomic_DNA"/>
</dbReference>
<evidence type="ECO:0000256" key="1">
    <source>
        <dbReference type="SAM" id="Coils"/>
    </source>
</evidence>
<feature type="coiled-coil region" evidence="1">
    <location>
        <begin position="30"/>
        <end position="60"/>
    </location>
</feature>
<keyword evidence="3" id="KW-1185">Reference proteome</keyword>
<comment type="caution">
    <text evidence="2">The sequence shown here is derived from an EMBL/GenBank/DDBJ whole genome shotgun (WGS) entry which is preliminary data.</text>
</comment>
<dbReference type="Proteomes" id="UP000482800">
    <property type="component" value="Unassembled WGS sequence"/>
</dbReference>
<evidence type="ECO:0000313" key="3">
    <source>
        <dbReference type="Proteomes" id="UP000482800"/>
    </source>
</evidence>